<gene>
    <name evidence="1" type="ORF">MONAX_5E010659</name>
</gene>
<dbReference type="Proteomes" id="UP000335636">
    <property type="component" value="Unassembled WGS sequence"/>
</dbReference>
<protein>
    <submittedName>
        <fullName evidence="1">Uncharacterized protein</fullName>
    </submittedName>
</protein>
<dbReference type="PANTHER" id="PTHR13944">
    <property type="entry name" value="AGAP007712-PA"/>
    <property type="match status" value="1"/>
</dbReference>
<accession>A0A5E4CZF1</accession>
<name>A0A5E4CZF1_MARMO</name>
<dbReference type="InterPro" id="IPR051632">
    <property type="entry name" value="Rho_GEF"/>
</dbReference>
<organism evidence="1 2">
    <name type="scientific">Marmota monax</name>
    <name type="common">Woodchuck</name>
    <dbReference type="NCBI Taxonomy" id="9995"/>
    <lineage>
        <taxon>Eukaryota</taxon>
        <taxon>Metazoa</taxon>
        <taxon>Chordata</taxon>
        <taxon>Craniata</taxon>
        <taxon>Vertebrata</taxon>
        <taxon>Euteleostomi</taxon>
        <taxon>Mammalia</taxon>
        <taxon>Eutheria</taxon>
        <taxon>Euarchontoglires</taxon>
        <taxon>Glires</taxon>
        <taxon>Rodentia</taxon>
        <taxon>Sciuromorpha</taxon>
        <taxon>Sciuridae</taxon>
        <taxon>Xerinae</taxon>
        <taxon>Marmotini</taxon>
        <taxon>Marmota</taxon>
    </lineage>
</organism>
<feature type="non-terminal residue" evidence="1">
    <location>
        <position position="1"/>
    </location>
</feature>
<evidence type="ECO:0000313" key="2">
    <source>
        <dbReference type="Proteomes" id="UP000335636"/>
    </source>
</evidence>
<comment type="caution">
    <text evidence="1">The sequence shown here is derived from an EMBL/GenBank/DDBJ whole genome shotgun (WGS) entry which is preliminary data.</text>
</comment>
<evidence type="ECO:0000313" key="1">
    <source>
        <dbReference type="EMBL" id="VTJ86640.1"/>
    </source>
</evidence>
<feature type="non-terminal residue" evidence="1">
    <location>
        <position position="72"/>
    </location>
</feature>
<dbReference type="PANTHER" id="PTHR13944:SF22">
    <property type="entry name" value="RHO GUANINE NUCLEOTIDE EXCHANGE FACTOR 28"/>
    <property type="match status" value="1"/>
</dbReference>
<dbReference type="GO" id="GO:0000902">
    <property type="term" value="P:cell morphogenesis"/>
    <property type="evidence" value="ECO:0007669"/>
    <property type="project" value="TreeGrafter"/>
</dbReference>
<dbReference type="GO" id="GO:0035023">
    <property type="term" value="P:regulation of Rho protein signal transduction"/>
    <property type="evidence" value="ECO:0007669"/>
    <property type="project" value="TreeGrafter"/>
</dbReference>
<dbReference type="EMBL" id="CABDUW010002389">
    <property type="protein sequence ID" value="VTJ86640.1"/>
    <property type="molecule type" value="Genomic_DNA"/>
</dbReference>
<proteinExistence type="predicted"/>
<sequence>GSFQDQEKSRNLEKQCEELANIHKLQHQFQQEQQRWHRRCDQQQREQEAKESWLQAQEWECQTQEELLLKNC</sequence>
<keyword evidence="2" id="KW-1185">Reference proteome</keyword>
<dbReference type="AlphaFoldDB" id="A0A5E4CZF1"/>
<reference evidence="1" key="1">
    <citation type="submission" date="2019-04" db="EMBL/GenBank/DDBJ databases">
        <authorList>
            <person name="Alioto T."/>
            <person name="Alioto T."/>
        </authorList>
    </citation>
    <scope>NUCLEOTIDE SEQUENCE [LARGE SCALE GENOMIC DNA]</scope>
</reference>